<evidence type="ECO:0008006" key="3">
    <source>
        <dbReference type="Google" id="ProtNLM"/>
    </source>
</evidence>
<name>A0A3M0KNP5_HIRRU</name>
<dbReference type="STRING" id="333673.A0A3M0KNP5"/>
<dbReference type="OrthoDB" id="9034619at2759"/>
<evidence type="ECO:0000313" key="2">
    <source>
        <dbReference type="Proteomes" id="UP000269221"/>
    </source>
</evidence>
<accession>A0A3M0KNP5</accession>
<gene>
    <name evidence="1" type="ORF">DUI87_07028</name>
</gene>
<reference evidence="1 2" key="1">
    <citation type="submission" date="2018-07" db="EMBL/GenBank/DDBJ databases">
        <title>A high quality draft genome assembly of the barn swallow (H. rustica rustica).</title>
        <authorList>
            <person name="Formenti G."/>
            <person name="Chiara M."/>
            <person name="Poveda L."/>
            <person name="Francoijs K.-J."/>
            <person name="Bonisoli-Alquati A."/>
            <person name="Canova L."/>
            <person name="Gianfranceschi L."/>
            <person name="Horner D.S."/>
            <person name="Saino N."/>
        </authorList>
    </citation>
    <scope>NUCLEOTIDE SEQUENCE [LARGE SCALE GENOMIC DNA]</scope>
    <source>
        <strain evidence="1">Chelidonia</strain>
        <tissue evidence="1">Blood</tissue>
    </source>
</reference>
<dbReference type="AlphaFoldDB" id="A0A3M0KNP5"/>
<dbReference type="EMBL" id="QRBI01000104">
    <property type="protein sequence ID" value="RMC14852.1"/>
    <property type="molecule type" value="Genomic_DNA"/>
</dbReference>
<sequence>MWPETYAVAEIKFFRHMVKQALQDSSHLKCLQLLAGVLACKDFSVYSMKTIVMRPLNTVPVSWWHRRYFVLQLMDILEQLLFSLEE</sequence>
<dbReference type="Proteomes" id="UP000269221">
    <property type="component" value="Unassembled WGS sequence"/>
</dbReference>
<proteinExistence type="predicted"/>
<comment type="caution">
    <text evidence="1">The sequence shown here is derived from an EMBL/GenBank/DDBJ whole genome shotgun (WGS) entry which is preliminary data.</text>
</comment>
<protein>
    <recommendedName>
        <fullName evidence="3">Mab-21-like HhH/H2TH-like domain-containing protein</fullName>
    </recommendedName>
</protein>
<organism evidence="1 2">
    <name type="scientific">Hirundo rustica rustica</name>
    <dbReference type="NCBI Taxonomy" id="333673"/>
    <lineage>
        <taxon>Eukaryota</taxon>
        <taxon>Metazoa</taxon>
        <taxon>Chordata</taxon>
        <taxon>Craniata</taxon>
        <taxon>Vertebrata</taxon>
        <taxon>Euteleostomi</taxon>
        <taxon>Archelosauria</taxon>
        <taxon>Archosauria</taxon>
        <taxon>Dinosauria</taxon>
        <taxon>Saurischia</taxon>
        <taxon>Theropoda</taxon>
        <taxon>Coelurosauria</taxon>
        <taxon>Aves</taxon>
        <taxon>Neognathae</taxon>
        <taxon>Neoaves</taxon>
        <taxon>Telluraves</taxon>
        <taxon>Australaves</taxon>
        <taxon>Passeriformes</taxon>
        <taxon>Sylvioidea</taxon>
        <taxon>Hirundinidae</taxon>
        <taxon>Hirundo</taxon>
    </lineage>
</organism>
<keyword evidence="2" id="KW-1185">Reference proteome</keyword>
<evidence type="ECO:0000313" key="1">
    <source>
        <dbReference type="EMBL" id="RMC14852.1"/>
    </source>
</evidence>